<evidence type="ECO:0000256" key="1">
    <source>
        <dbReference type="ARBA" id="ARBA00004994"/>
    </source>
</evidence>
<dbReference type="SUPFAM" id="SSF48179">
    <property type="entry name" value="6-phosphogluconate dehydrogenase C-terminal domain-like"/>
    <property type="match status" value="1"/>
</dbReference>
<proteinExistence type="inferred from homology"/>
<dbReference type="InterPro" id="IPR050838">
    <property type="entry name" value="Ketopantoate_reductase"/>
</dbReference>
<evidence type="ECO:0000259" key="11">
    <source>
        <dbReference type="Pfam" id="PF02558"/>
    </source>
</evidence>
<dbReference type="InterPro" id="IPR013752">
    <property type="entry name" value="KPA_reductase"/>
</dbReference>
<dbReference type="GO" id="GO:0008677">
    <property type="term" value="F:2-dehydropantoate 2-reductase activity"/>
    <property type="evidence" value="ECO:0007669"/>
    <property type="project" value="UniProtKB-EC"/>
</dbReference>
<dbReference type="Pfam" id="PF02558">
    <property type="entry name" value="ApbA"/>
    <property type="match status" value="1"/>
</dbReference>
<protein>
    <recommendedName>
        <fullName evidence="4 10">2-dehydropantoate 2-reductase</fullName>
        <ecNumber evidence="3 10">1.1.1.169</ecNumber>
    </recommendedName>
    <alternativeName>
        <fullName evidence="8 10">Ketopantoate reductase</fullName>
    </alternativeName>
</protein>
<gene>
    <name evidence="13" type="ORF">GAK29_01912</name>
</gene>
<dbReference type="AlphaFoldDB" id="A0A833PCQ4"/>
<dbReference type="GO" id="GO:0005737">
    <property type="term" value="C:cytoplasm"/>
    <property type="evidence" value="ECO:0007669"/>
    <property type="project" value="TreeGrafter"/>
</dbReference>
<keyword evidence="7 10" id="KW-0560">Oxidoreductase</keyword>
<feature type="domain" description="Ketopantoate reductase C-terminal" evidence="12">
    <location>
        <begin position="182"/>
        <end position="321"/>
    </location>
</feature>
<dbReference type="NCBIfam" id="TIGR00745">
    <property type="entry name" value="apbA_panE"/>
    <property type="match status" value="1"/>
</dbReference>
<comment type="similarity">
    <text evidence="2 10">Belongs to the ketopantoate reductase family.</text>
</comment>
<dbReference type="GO" id="GO:0050661">
    <property type="term" value="F:NADP binding"/>
    <property type="evidence" value="ECO:0007669"/>
    <property type="project" value="TreeGrafter"/>
</dbReference>
<dbReference type="InterPro" id="IPR008927">
    <property type="entry name" value="6-PGluconate_DH-like_C_sf"/>
</dbReference>
<dbReference type="SUPFAM" id="SSF51735">
    <property type="entry name" value="NAD(P)-binding Rossmann-fold domains"/>
    <property type="match status" value="1"/>
</dbReference>
<evidence type="ECO:0000256" key="10">
    <source>
        <dbReference type="RuleBase" id="RU362068"/>
    </source>
</evidence>
<sequence>MKICIYGAGSIGCYIGGRLAATGADISFMTRPRMYSELSKTGLKLTDYLGNDLSISANKLKLSQDPSIVSDTDIIFVCVKSAATEQVAQTLKEYLVDQESDLKHKPYIISFQNGLSNVQVLKHFLPDLIILEGMVPFNVAALGSGHFHQGTSGAIHVKSFSSQQDLAQLFKKAQLDIVFEQNMLAVQWAKVLLNLNNSINALSKLPLKAQLSNHQYRQCLAMAQQETLDLLDLAQIKPAKLTAIPVHLLPKIIGLPNILFKILSRKMLKIDPLARSSMQDDLIAGRSTEVDWINGEVVRLAHRLNTQAPVNELLIELIKQAEVSGGEYSIRANDLKARLNHARNRVL</sequence>
<evidence type="ECO:0000256" key="4">
    <source>
        <dbReference type="ARBA" id="ARBA00019465"/>
    </source>
</evidence>
<dbReference type="PANTHER" id="PTHR43765">
    <property type="entry name" value="2-DEHYDROPANTOATE 2-REDUCTASE-RELATED"/>
    <property type="match status" value="1"/>
</dbReference>
<accession>A0A833PCQ4</accession>
<dbReference type="GO" id="GO:0015940">
    <property type="term" value="P:pantothenate biosynthetic process"/>
    <property type="evidence" value="ECO:0007669"/>
    <property type="project" value="UniProtKB-UniPathway"/>
</dbReference>
<evidence type="ECO:0000256" key="8">
    <source>
        <dbReference type="ARBA" id="ARBA00032024"/>
    </source>
</evidence>
<evidence type="ECO:0000259" key="12">
    <source>
        <dbReference type="Pfam" id="PF08546"/>
    </source>
</evidence>
<dbReference type="PANTHER" id="PTHR43765:SF2">
    <property type="entry name" value="2-DEHYDROPANTOATE 2-REDUCTASE"/>
    <property type="match status" value="1"/>
</dbReference>
<dbReference type="UniPathway" id="UPA00028">
    <property type="reaction ID" value="UER00004"/>
</dbReference>
<evidence type="ECO:0000256" key="2">
    <source>
        <dbReference type="ARBA" id="ARBA00007870"/>
    </source>
</evidence>
<keyword evidence="6 10" id="KW-0521">NADP</keyword>
<evidence type="ECO:0000256" key="9">
    <source>
        <dbReference type="ARBA" id="ARBA00048793"/>
    </source>
</evidence>
<dbReference type="NCBIfam" id="NF006083">
    <property type="entry name" value="PRK08229.1"/>
    <property type="match status" value="1"/>
</dbReference>
<evidence type="ECO:0000256" key="6">
    <source>
        <dbReference type="ARBA" id="ARBA00022857"/>
    </source>
</evidence>
<dbReference type="EC" id="1.1.1.169" evidence="3 10"/>
<evidence type="ECO:0000256" key="7">
    <source>
        <dbReference type="ARBA" id="ARBA00023002"/>
    </source>
</evidence>
<evidence type="ECO:0000313" key="14">
    <source>
        <dbReference type="Proteomes" id="UP000490535"/>
    </source>
</evidence>
<dbReference type="Pfam" id="PF08546">
    <property type="entry name" value="ApbA_C"/>
    <property type="match status" value="1"/>
</dbReference>
<organism evidence="13 14">
    <name type="scientific">Acinetobacter bereziniae</name>
    <name type="common">Acinetobacter genomosp. 10</name>
    <dbReference type="NCBI Taxonomy" id="106648"/>
    <lineage>
        <taxon>Bacteria</taxon>
        <taxon>Pseudomonadati</taxon>
        <taxon>Pseudomonadota</taxon>
        <taxon>Gammaproteobacteria</taxon>
        <taxon>Moraxellales</taxon>
        <taxon>Moraxellaceae</taxon>
        <taxon>Acinetobacter</taxon>
    </lineage>
</organism>
<dbReference type="EMBL" id="WNDP01000039">
    <property type="protein sequence ID" value="KAF1025471.1"/>
    <property type="molecule type" value="Genomic_DNA"/>
</dbReference>
<name>A0A833PCQ4_ACIBZ</name>
<evidence type="ECO:0000256" key="3">
    <source>
        <dbReference type="ARBA" id="ARBA00013014"/>
    </source>
</evidence>
<dbReference type="InterPro" id="IPR013328">
    <property type="entry name" value="6PGD_dom2"/>
</dbReference>
<evidence type="ECO:0000256" key="5">
    <source>
        <dbReference type="ARBA" id="ARBA00022655"/>
    </source>
</evidence>
<comment type="function">
    <text evidence="10">Catalyzes the NADPH-dependent reduction of ketopantoate into pantoic acid.</text>
</comment>
<feature type="domain" description="Ketopantoate reductase N-terminal" evidence="11">
    <location>
        <begin position="3"/>
        <end position="160"/>
    </location>
</feature>
<comment type="catalytic activity">
    <reaction evidence="9 10">
        <text>(R)-pantoate + NADP(+) = 2-dehydropantoate + NADPH + H(+)</text>
        <dbReference type="Rhea" id="RHEA:16233"/>
        <dbReference type="ChEBI" id="CHEBI:11561"/>
        <dbReference type="ChEBI" id="CHEBI:15378"/>
        <dbReference type="ChEBI" id="CHEBI:15980"/>
        <dbReference type="ChEBI" id="CHEBI:57783"/>
        <dbReference type="ChEBI" id="CHEBI:58349"/>
        <dbReference type="EC" id="1.1.1.169"/>
    </reaction>
</comment>
<dbReference type="Gene3D" id="1.10.1040.10">
    <property type="entry name" value="N-(1-d-carboxylethyl)-l-norvaline Dehydrogenase, domain 2"/>
    <property type="match status" value="1"/>
</dbReference>
<dbReference type="Proteomes" id="UP000490535">
    <property type="component" value="Unassembled WGS sequence"/>
</dbReference>
<keyword evidence="5 10" id="KW-0566">Pantothenate biosynthesis</keyword>
<evidence type="ECO:0000313" key="13">
    <source>
        <dbReference type="EMBL" id="KAF1025471.1"/>
    </source>
</evidence>
<dbReference type="Gene3D" id="3.40.50.720">
    <property type="entry name" value="NAD(P)-binding Rossmann-like Domain"/>
    <property type="match status" value="1"/>
</dbReference>
<dbReference type="InterPro" id="IPR013332">
    <property type="entry name" value="KPR_N"/>
</dbReference>
<comment type="caution">
    <text evidence="13">The sequence shown here is derived from an EMBL/GenBank/DDBJ whole genome shotgun (WGS) entry which is preliminary data.</text>
</comment>
<dbReference type="InterPro" id="IPR003710">
    <property type="entry name" value="ApbA"/>
</dbReference>
<comment type="pathway">
    <text evidence="1 10">Cofactor biosynthesis; (R)-pantothenate biosynthesis; (R)-pantoate from 3-methyl-2-oxobutanoate: step 2/2.</text>
</comment>
<dbReference type="InterPro" id="IPR036291">
    <property type="entry name" value="NAD(P)-bd_dom_sf"/>
</dbReference>
<reference evidence="14" key="1">
    <citation type="journal article" date="2020" name="MBio">
        <title>Horizontal gene transfer to a defensive symbiont with a reduced genome amongst a multipartite beetle microbiome.</title>
        <authorList>
            <person name="Waterworth S.C."/>
            <person name="Florez L.V."/>
            <person name="Rees E.R."/>
            <person name="Hertweck C."/>
            <person name="Kaltenpoth M."/>
            <person name="Kwan J.C."/>
        </authorList>
    </citation>
    <scope>NUCLEOTIDE SEQUENCE [LARGE SCALE GENOMIC DNA]</scope>
</reference>